<protein>
    <submittedName>
        <fullName evidence="2">Uncharacterized protein</fullName>
    </submittedName>
</protein>
<sequence>MAANTKGVDAQSMDSLPAGGALLGEKPASVGKKPASALLPKLASRLH</sequence>
<organism evidence="2 3">
    <name type="scientific">Klebsiella pneumoniae</name>
    <dbReference type="NCBI Taxonomy" id="573"/>
    <lineage>
        <taxon>Bacteria</taxon>
        <taxon>Pseudomonadati</taxon>
        <taxon>Pseudomonadota</taxon>
        <taxon>Gammaproteobacteria</taxon>
        <taxon>Enterobacterales</taxon>
        <taxon>Enterobacteriaceae</taxon>
        <taxon>Klebsiella/Raoultella group</taxon>
        <taxon>Klebsiella</taxon>
        <taxon>Klebsiella pneumoniae complex</taxon>
    </lineage>
</organism>
<evidence type="ECO:0000256" key="1">
    <source>
        <dbReference type="SAM" id="MobiDB-lite"/>
    </source>
</evidence>
<dbReference type="AlphaFoldDB" id="A0A939SQA4"/>
<reference evidence="2" key="1">
    <citation type="submission" date="2021-03" db="EMBL/GenBank/DDBJ databases">
        <title>Molecular epidemiology and mechanisms of colistin and carbapenem resistance in Enterobacteriaceae from clinical isolates, the environment and porcine samples in Pretoria, South Africa.</title>
        <authorList>
            <person name="Bogoshi D."/>
            <person name="Mbelle N.M."/>
            <person name="Naidoo V."/>
            <person name="Osei Sekyere J."/>
        </authorList>
    </citation>
    <scope>NUCLEOTIDE SEQUENCE</scope>
    <source>
        <strain evidence="2">C027</strain>
    </source>
</reference>
<feature type="region of interest" description="Disordered" evidence="1">
    <location>
        <begin position="1"/>
        <end position="47"/>
    </location>
</feature>
<evidence type="ECO:0000313" key="3">
    <source>
        <dbReference type="Proteomes" id="UP000664002"/>
    </source>
</evidence>
<accession>A0A939SQA4</accession>
<comment type="caution">
    <text evidence="2">The sequence shown here is derived from an EMBL/GenBank/DDBJ whole genome shotgun (WGS) entry which is preliminary data.</text>
</comment>
<proteinExistence type="predicted"/>
<gene>
    <name evidence="2" type="ORF">J4730_05585</name>
</gene>
<dbReference type="EMBL" id="JAGETM010000002">
    <property type="protein sequence ID" value="MBO1997221.1"/>
    <property type="molecule type" value="Genomic_DNA"/>
</dbReference>
<name>A0A939SQA4_KLEPN</name>
<evidence type="ECO:0000313" key="2">
    <source>
        <dbReference type="EMBL" id="MBO1997221.1"/>
    </source>
</evidence>
<dbReference type="Proteomes" id="UP000664002">
    <property type="component" value="Unassembled WGS sequence"/>
</dbReference>